<dbReference type="InterPro" id="IPR026866">
    <property type="entry name" value="CR006_AAA"/>
</dbReference>
<name>A0ABS5M1R8_9MICO</name>
<protein>
    <submittedName>
        <fullName evidence="3">AAA family ATPase</fullName>
    </submittedName>
</protein>
<gene>
    <name evidence="3" type="ORF">JSQ98_01890</name>
</gene>
<accession>A0ABS5M1R8</accession>
<feature type="domain" description="Protein CR006 P-loop" evidence="2">
    <location>
        <begin position="353"/>
        <end position="499"/>
    </location>
</feature>
<evidence type="ECO:0000259" key="2">
    <source>
        <dbReference type="Pfam" id="PF13166"/>
    </source>
</evidence>
<keyword evidence="1" id="KW-0227">DNA damage</keyword>
<evidence type="ECO:0000256" key="1">
    <source>
        <dbReference type="ARBA" id="ARBA00023236"/>
    </source>
</evidence>
<dbReference type="Gene3D" id="3.40.50.300">
    <property type="entry name" value="P-loop containing nucleotide triphosphate hydrolases"/>
    <property type="match status" value="1"/>
</dbReference>
<dbReference type="InterPro" id="IPR027417">
    <property type="entry name" value="P-loop_NTPase"/>
</dbReference>
<dbReference type="RefSeq" id="WP_211648128.1">
    <property type="nucleotide sequence ID" value="NZ_JAFEVO010000001.1"/>
</dbReference>
<sequence>MTPASEQVASTEVRSDYRITIRDCNSITEASIVLRPNALNIKYGPNGIGKSTIARALRYRAEGEAKLEQLTPFVHRADKNGPRPSVTGADEITHVMTFDDQYVSGFVFKQDEVLENSFEVFINTEDFQDGIAQIESLFEALKQTFDEEAEFNEALTDFRDLKDAFNVTKNGAMAKTSKGYKALAVGGKLDNVPEHLHGYKSFIQSGNPAGWITWQAKGKEYLELSDNCPFCSVESMDKEAVTKVSQEYETTAVRNMTQLRDVIERLGDYFEKTELQNLKAATGSLSGVSPEQENFLVNLRGQIETLLNKLSDIKALSFHALREEENLAAFLSDLKIDVQFLPALRSEKTASVATLINEKLDEVAAKIGEVQGRINTQKARVAKLIKKNQEEVNAFLRSAGYRYSVRIVPTDDTYRMLLDHVDAPGQHIQDAGSHLSYGEKNAFAMVLFMHDVQHQKPDLVVLDDPVSSFDKTKKFAIINELFRGKNTLRGTTTLLLTHDIEPAIDMVRVGTKGLFTAAEPVVHFLSGRGGTVTEKLIVPNDLLTFTKVCEENIASASSSIIKCIYLRRLYEVHGTVDEGYELLSNLFHARDVPIFKPTDEPDVPMSPAEVAKATTEIQKHIPDFNYADLVAELKTEGSLKARFEDTAVGYEKVQLFRIMTDLDPELPKGDAVFTKFVNTTYHIESEYVLQLNPREFDAVPEFVIKRCTELLANVA</sequence>
<dbReference type="EMBL" id="JAFEVO010000001">
    <property type="protein sequence ID" value="MBS3180963.1"/>
    <property type="molecule type" value="Genomic_DNA"/>
</dbReference>
<reference evidence="3 4" key="1">
    <citation type="submission" date="2021-02" db="EMBL/GenBank/DDBJ databases">
        <title>Draft genome and description of Leucobacter sp nov strain Marseille-Q4368.</title>
        <authorList>
            <person name="Boxberger M."/>
            <person name="La Scola B."/>
        </authorList>
    </citation>
    <scope>NUCLEOTIDE SEQUENCE [LARGE SCALE GENOMIC DNA]</scope>
    <source>
        <strain evidence="3 4">Marseille-Q4368</strain>
    </source>
</reference>
<keyword evidence="4" id="KW-1185">Reference proteome</keyword>
<keyword evidence="1" id="KW-0742">SOS response</keyword>
<dbReference type="PANTHER" id="PTHR32182:SF22">
    <property type="entry name" value="ATP-DEPENDENT ENDONUCLEASE, OLD FAMILY-RELATED"/>
    <property type="match status" value="1"/>
</dbReference>
<dbReference type="PANTHER" id="PTHR32182">
    <property type="entry name" value="DNA REPLICATION AND REPAIR PROTEIN RECF"/>
    <property type="match status" value="1"/>
</dbReference>
<dbReference type="Proteomes" id="UP000811492">
    <property type="component" value="Unassembled WGS sequence"/>
</dbReference>
<dbReference type="Pfam" id="PF13166">
    <property type="entry name" value="AAA_13"/>
    <property type="match status" value="1"/>
</dbReference>
<organism evidence="3 4">
    <name type="scientific">Leucobacter manosquensis</name>
    <dbReference type="NCBI Taxonomy" id="2810611"/>
    <lineage>
        <taxon>Bacteria</taxon>
        <taxon>Bacillati</taxon>
        <taxon>Actinomycetota</taxon>
        <taxon>Actinomycetes</taxon>
        <taxon>Micrococcales</taxon>
        <taxon>Microbacteriaceae</taxon>
        <taxon>Leucobacter</taxon>
    </lineage>
</organism>
<proteinExistence type="predicted"/>
<comment type="caution">
    <text evidence="3">The sequence shown here is derived from an EMBL/GenBank/DDBJ whole genome shotgun (WGS) entry which is preliminary data.</text>
</comment>
<evidence type="ECO:0000313" key="4">
    <source>
        <dbReference type="Proteomes" id="UP000811492"/>
    </source>
</evidence>
<dbReference type="SUPFAM" id="SSF52540">
    <property type="entry name" value="P-loop containing nucleoside triphosphate hydrolases"/>
    <property type="match status" value="1"/>
</dbReference>
<evidence type="ECO:0000313" key="3">
    <source>
        <dbReference type="EMBL" id="MBS3180963.1"/>
    </source>
</evidence>